<name>A0AAI8U2P5_MYCME</name>
<dbReference type="GO" id="GO:0006487">
    <property type="term" value="P:protein N-linked glycosylation"/>
    <property type="evidence" value="ECO:0007669"/>
    <property type="project" value="TreeGrafter"/>
</dbReference>
<dbReference type="Gene3D" id="3.40.50.10490">
    <property type="entry name" value="Glucose-6-phosphate isomerase like protein, domain 1"/>
    <property type="match status" value="2"/>
</dbReference>
<dbReference type="InterPro" id="IPR001347">
    <property type="entry name" value="SIS_dom"/>
</dbReference>
<comment type="catalytic activity">
    <reaction evidence="1">
        <text>D-fructose 6-phosphate + L-glutamine = D-glucosamine 6-phosphate + L-glutamate</text>
        <dbReference type="Rhea" id="RHEA:13237"/>
        <dbReference type="ChEBI" id="CHEBI:29985"/>
        <dbReference type="ChEBI" id="CHEBI:58359"/>
        <dbReference type="ChEBI" id="CHEBI:58725"/>
        <dbReference type="ChEBI" id="CHEBI:61527"/>
        <dbReference type="EC" id="2.6.1.16"/>
    </reaction>
</comment>
<dbReference type="PANTHER" id="PTHR10937:SF0">
    <property type="entry name" value="GLUTAMINE--FRUCTOSE-6-PHOSPHATE TRANSAMINASE (ISOMERIZING)"/>
    <property type="match status" value="1"/>
</dbReference>
<dbReference type="GO" id="GO:0097367">
    <property type="term" value="F:carbohydrate derivative binding"/>
    <property type="evidence" value="ECO:0007669"/>
    <property type="project" value="InterPro"/>
</dbReference>
<keyword evidence="6" id="KW-0808">Transferase</keyword>
<feature type="domain" description="SIS" evidence="5">
    <location>
        <begin position="28"/>
        <end position="164"/>
    </location>
</feature>
<evidence type="ECO:0000256" key="4">
    <source>
        <dbReference type="ARBA" id="ARBA00022737"/>
    </source>
</evidence>
<evidence type="ECO:0000259" key="5">
    <source>
        <dbReference type="PROSITE" id="PS51464"/>
    </source>
</evidence>
<evidence type="ECO:0000256" key="1">
    <source>
        <dbReference type="ARBA" id="ARBA00001031"/>
    </source>
</evidence>
<evidence type="ECO:0000313" key="6">
    <source>
        <dbReference type="EMBL" id="BDY33092.1"/>
    </source>
</evidence>
<evidence type="ECO:0000313" key="7">
    <source>
        <dbReference type="Proteomes" id="UP001241092"/>
    </source>
</evidence>
<dbReference type="CDD" id="cd05008">
    <property type="entry name" value="SIS_GlmS_GlmD_1"/>
    <property type="match status" value="1"/>
</dbReference>
<gene>
    <name evidence="6" type="primary">glmS_3</name>
    <name evidence="6" type="ORF">hbim_07064</name>
</gene>
<proteinExistence type="predicted"/>
<sequence>MPTPFESDIADQPDALRAFLAEPVPGALAQVLRHDYGRIVLTGMGSSHYAALPTWRRIVTTGRPTWWVDSGQLLDSPELITPDTLLVMTSQSGASGEVVALLDSVSPEALLGVTNDPDSPLGRQADVVVDLHSGSEATVSTKSYLNTLAAHQLLADIVAGAPEPDAVAVVDAVAGFAVPTFFDELAAEIAAADSRLVYVGFNDHAATSLYAGLITKEGAKIPADGYAGGQFRHGPLELAGPGLTAVLFNGDRDNAPLNQLAADLLATGSAVVTVGTADGAAPNIPGPSGLLAQLAHGALVAQHLTVAVARARGITPGAFAYGSKITASL</sequence>
<keyword evidence="6" id="KW-0032">Aminotransferase</keyword>
<accession>A0AAI8U2P5</accession>
<dbReference type="InterPro" id="IPR046348">
    <property type="entry name" value="SIS_dom_sf"/>
</dbReference>
<dbReference type="PANTHER" id="PTHR10937">
    <property type="entry name" value="GLUCOSAMINE--FRUCTOSE-6-PHOSPHATE AMINOTRANSFERASE, ISOMERIZING"/>
    <property type="match status" value="1"/>
</dbReference>
<dbReference type="EMBL" id="AP027452">
    <property type="protein sequence ID" value="BDY33092.1"/>
    <property type="molecule type" value="Genomic_DNA"/>
</dbReference>
<keyword evidence="4" id="KW-0677">Repeat</keyword>
<dbReference type="Pfam" id="PF01380">
    <property type="entry name" value="SIS"/>
    <property type="match status" value="1"/>
</dbReference>
<dbReference type="PROSITE" id="PS51464">
    <property type="entry name" value="SIS"/>
    <property type="match status" value="1"/>
</dbReference>
<dbReference type="GO" id="GO:0004360">
    <property type="term" value="F:glutamine-fructose-6-phosphate transaminase (isomerizing) activity"/>
    <property type="evidence" value="ECO:0007669"/>
    <property type="project" value="UniProtKB-EC"/>
</dbReference>
<dbReference type="Proteomes" id="UP001241092">
    <property type="component" value="Chromosome"/>
</dbReference>
<evidence type="ECO:0000256" key="2">
    <source>
        <dbReference type="ARBA" id="ARBA00012916"/>
    </source>
</evidence>
<evidence type="ECO:0000256" key="3">
    <source>
        <dbReference type="ARBA" id="ARBA00016090"/>
    </source>
</evidence>
<dbReference type="GO" id="GO:0006047">
    <property type="term" value="P:UDP-N-acetylglucosamine metabolic process"/>
    <property type="evidence" value="ECO:0007669"/>
    <property type="project" value="TreeGrafter"/>
</dbReference>
<reference evidence="6" key="1">
    <citation type="submission" date="2023-03" db="EMBL/GenBank/DDBJ databases">
        <title>Draft genome sequence of a Mycolicibacterium mageritense strain H4_3_1 isolated from a hybrid biological-inorganic system reactor.</title>
        <authorList>
            <person name="Feng X."/>
            <person name="Kazama D."/>
            <person name="Sato K."/>
            <person name="Kobayashi H."/>
        </authorList>
    </citation>
    <scope>NUCLEOTIDE SEQUENCE</scope>
    <source>
        <strain evidence="6">H4_3_1</strain>
    </source>
</reference>
<protein>
    <recommendedName>
        <fullName evidence="3">Glutamine--fructose-6-phosphate aminotransferase [isomerizing]</fullName>
        <ecNumber evidence="2">2.6.1.16</ecNumber>
    </recommendedName>
</protein>
<dbReference type="InterPro" id="IPR035466">
    <property type="entry name" value="GlmS/AgaS_SIS"/>
</dbReference>
<dbReference type="RefSeq" id="WP_286212712.1">
    <property type="nucleotide sequence ID" value="NZ_AP027452.1"/>
</dbReference>
<dbReference type="GO" id="GO:0005829">
    <property type="term" value="C:cytosol"/>
    <property type="evidence" value="ECO:0007669"/>
    <property type="project" value="TreeGrafter"/>
</dbReference>
<dbReference type="EC" id="2.6.1.16" evidence="2"/>
<dbReference type="GO" id="GO:0006002">
    <property type="term" value="P:fructose 6-phosphate metabolic process"/>
    <property type="evidence" value="ECO:0007669"/>
    <property type="project" value="TreeGrafter"/>
</dbReference>
<dbReference type="AlphaFoldDB" id="A0AAI8U2P5"/>
<dbReference type="SUPFAM" id="SSF53697">
    <property type="entry name" value="SIS domain"/>
    <property type="match status" value="1"/>
</dbReference>
<organism evidence="6 7">
    <name type="scientific">Mycolicibacterium mageritense</name>
    <name type="common">Mycobacterium mageritense</name>
    <dbReference type="NCBI Taxonomy" id="53462"/>
    <lineage>
        <taxon>Bacteria</taxon>
        <taxon>Bacillati</taxon>
        <taxon>Actinomycetota</taxon>
        <taxon>Actinomycetes</taxon>
        <taxon>Mycobacteriales</taxon>
        <taxon>Mycobacteriaceae</taxon>
        <taxon>Mycolicibacterium</taxon>
    </lineage>
</organism>